<protein>
    <submittedName>
        <fullName evidence="1">Uncharacterized protein</fullName>
    </submittedName>
</protein>
<reference evidence="1" key="1">
    <citation type="journal article" date="2015" name="Nature">
        <title>Complex archaea that bridge the gap between prokaryotes and eukaryotes.</title>
        <authorList>
            <person name="Spang A."/>
            <person name="Saw J.H."/>
            <person name="Jorgensen S.L."/>
            <person name="Zaremba-Niedzwiedzka K."/>
            <person name="Martijn J."/>
            <person name="Lind A.E."/>
            <person name="van Eijk R."/>
            <person name="Schleper C."/>
            <person name="Guy L."/>
            <person name="Ettema T.J."/>
        </authorList>
    </citation>
    <scope>NUCLEOTIDE SEQUENCE</scope>
</reference>
<gene>
    <name evidence="1" type="ORF">LCGC14_1072440</name>
</gene>
<sequence length="113" mass="13488">MDFRFSPEFRLEEINKDNVLEAFRDRIEKYYFKPIKLLNNNRCGFAAIKLLASLIDILVKAKDHLTGHSSRIKYEYWLRDKLNLEKQDATDFYEDFRCGLIHSLMVVSLHSEQ</sequence>
<dbReference type="AlphaFoldDB" id="A0A0F9N530"/>
<comment type="caution">
    <text evidence="1">The sequence shown here is derived from an EMBL/GenBank/DDBJ whole genome shotgun (WGS) entry which is preliminary data.</text>
</comment>
<accession>A0A0F9N530</accession>
<name>A0A0F9N530_9ZZZZ</name>
<organism evidence="1">
    <name type="scientific">marine sediment metagenome</name>
    <dbReference type="NCBI Taxonomy" id="412755"/>
    <lineage>
        <taxon>unclassified sequences</taxon>
        <taxon>metagenomes</taxon>
        <taxon>ecological metagenomes</taxon>
    </lineage>
</organism>
<dbReference type="EMBL" id="LAZR01004630">
    <property type="protein sequence ID" value="KKN06912.1"/>
    <property type="molecule type" value="Genomic_DNA"/>
</dbReference>
<proteinExistence type="predicted"/>
<evidence type="ECO:0000313" key="1">
    <source>
        <dbReference type="EMBL" id="KKN06912.1"/>
    </source>
</evidence>